<protein>
    <submittedName>
        <fullName evidence="1">Uncharacterized protein</fullName>
    </submittedName>
</protein>
<reference evidence="1 2" key="1">
    <citation type="submission" date="2023-11" db="EMBL/GenBank/DDBJ databases">
        <title>Gilvimarinus fulvus sp. nov., isolated from the surface of Kelp.</title>
        <authorList>
            <person name="Sun Y.Y."/>
            <person name="Gong Y."/>
            <person name="Du Z.J."/>
        </authorList>
    </citation>
    <scope>NUCLEOTIDE SEQUENCE [LARGE SCALE GENOMIC DNA]</scope>
    <source>
        <strain evidence="1 2">SDUM040013</strain>
    </source>
</reference>
<dbReference type="EMBL" id="JAXAFO010000074">
    <property type="protein sequence ID" value="MDX6851536.1"/>
    <property type="molecule type" value="Genomic_DNA"/>
</dbReference>
<comment type="caution">
    <text evidence="1">The sequence shown here is derived from an EMBL/GenBank/DDBJ whole genome shotgun (WGS) entry which is preliminary data.</text>
</comment>
<evidence type="ECO:0000313" key="2">
    <source>
        <dbReference type="Proteomes" id="UP001273505"/>
    </source>
</evidence>
<name>A0ABU4S309_9GAMM</name>
<proteinExistence type="predicted"/>
<keyword evidence="2" id="KW-1185">Reference proteome</keyword>
<gene>
    <name evidence="1" type="ORF">SCD92_19395</name>
</gene>
<dbReference type="Proteomes" id="UP001273505">
    <property type="component" value="Unassembled WGS sequence"/>
</dbReference>
<sequence length="125" mass="14400">MILFNEKIVELLNHYFAKEEEYVESILLASYGFNIQFVNFRVQCNERVFASINGKEYEWDDAPNSGPWGALGRQLAKKAVLKSPKLLTIEFESGDSIDIETEESQYESVIFDFPPEGEAFVMEIF</sequence>
<dbReference type="RefSeq" id="WP_302723093.1">
    <property type="nucleotide sequence ID" value="NZ_JAULRU010000579.1"/>
</dbReference>
<organism evidence="1 2">
    <name type="scientific">Gilvimarinus gilvus</name>
    <dbReference type="NCBI Taxonomy" id="3058038"/>
    <lineage>
        <taxon>Bacteria</taxon>
        <taxon>Pseudomonadati</taxon>
        <taxon>Pseudomonadota</taxon>
        <taxon>Gammaproteobacteria</taxon>
        <taxon>Cellvibrionales</taxon>
        <taxon>Cellvibrionaceae</taxon>
        <taxon>Gilvimarinus</taxon>
    </lineage>
</organism>
<accession>A0ABU4S309</accession>
<evidence type="ECO:0000313" key="1">
    <source>
        <dbReference type="EMBL" id="MDX6851536.1"/>
    </source>
</evidence>